<name>A0ACC0WN37_9STRA</name>
<accession>A0ACC0WN37</accession>
<organism evidence="1 2">
    <name type="scientific">Peronosclerospora sorghi</name>
    <dbReference type="NCBI Taxonomy" id="230839"/>
    <lineage>
        <taxon>Eukaryota</taxon>
        <taxon>Sar</taxon>
        <taxon>Stramenopiles</taxon>
        <taxon>Oomycota</taxon>
        <taxon>Peronosporomycetes</taxon>
        <taxon>Peronosporales</taxon>
        <taxon>Peronosporaceae</taxon>
        <taxon>Peronosclerospora</taxon>
    </lineage>
</organism>
<sequence>MKTKASAKTGSNSCAGMDRSGAERRSDSGAHEWTSSIAPISTQSPRECPFPLDEMRDETVATMLRELELLLAPRSFSSSENDDVDEQSNDSRGIGVEEGDDEMKSIEEEEDEDDEEDGERHAAAAARDMEWQENAQVTPCDVSIESLRLMAQERGLDTTALSQWSVSHDGKVMDPAQHTYRSVRDAVRAYTHFMRGAMPREDMYDLAVLRRKVAQLDLPLVDGPIRVLALGTIIPEEHFYTFKKLFPWLRSYVARKAWRKALMHFESLEPEELMLMVKESIVAVSVDGMGQPLDVLTVTSGEDGFWLLLAKDYARAGRTAPIAFMPRLSTHSNPR</sequence>
<reference evidence="1 2" key="1">
    <citation type="journal article" date="2022" name="bioRxiv">
        <title>The genome of the oomycete Peronosclerospora sorghi, a cosmopolitan pathogen of maize and sorghum, is inflated with dispersed pseudogenes.</title>
        <authorList>
            <person name="Fletcher K."/>
            <person name="Martin F."/>
            <person name="Isakeit T."/>
            <person name="Cavanaugh K."/>
            <person name="Magill C."/>
            <person name="Michelmore R."/>
        </authorList>
    </citation>
    <scope>NUCLEOTIDE SEQUENCE [LARGE SCALE GENOMIC DNA]</scope>
    <source>
        <strain evidence="1">P6</strain>
    </source>
</reference>
<evidence type="ECO:0000313" key="2">
    <source>
        <dbReference type="Proteomes" id="UP001163321"/>
    </source>
</evidence>
<proteinExistence type="predicted"/>
<comment type="caution">
    <text evidence="1">The sequence shown here is derived from an EMBL/GenBank/DDBJ whole genome shotgun (WGS) entry which is preliminary data.</text>
</comment>
<protein>
    <submittedName>
        <fullName evidence="1">Uncharacterized protein</fullName>
    </submittedName>
</protein>
<evidence type="ECO:0000313" key="1">
    <source>
        <dbReference type="EMBL" id="KAI9919146.1"/>
    </source>
</evidence>
<dbReference type="EMBL" id="CM047591">
    <property type="protein sequence ID" value="KAI9919146.1"/>
    <property type="molecule type" value="Genomic_DNA"/>
</dbReference>
<keyword evidence="2" id="KW-1185">Reference proteome</keyword>
<gene>
    <name evidence="1" type="ORF">PsorP6_012104</name>
</gene>
<dbReference type="Proteomes" id="UP001163321">
    <property type="component" value="Chromosome 12"/>
</dbReference>